<evidence type="ECO:0000259" key="4">
    <source>
        <dbReference type="Pfam" id="PF07635"/>
    </source>
</evidence>
<evidence type="ECO:0000313" key="5">
    <source>
        <dbReference type="EMBL" id="TWT61067.1"/>
    </source>
</evidence>
<evidence type="ECO:0000259" key="2">
    <source>
        <dbReference type="Pfam" id="PF07583"/>
    </source>
</evidence>
<dbReference type="Pfam" id="PF07583">
    <property type="entry name" value="PSCyt2"/>
    <property type="match status" value="1"/>
</dbReference>
<dbReference type="PANTHER" id="PTHR35889:SF3">
    <property type="entry name" value="F-BOX DOMAIN-CONTAINING PROTEIN"/>
    <property type="match status" value="1"/>
</dbReference>
<dbReference type="Pfam" id="PF07587">
    <property type="entry name" value="PSD1"/>
    <property type="match status" value="1"/>
</dbReference>
<evidence type="ECO:0000259" key="3">
    <source>
        <dbReference type="Pfam" id="PF07587"/>
    </source>
</evidence>
<dbReference type="InterPro" id="IPR011444">
    <property type="entry name" value="DUF1549"/>
</dbReference>
<sequence precursor="true">MSFRLLLAFGILTSLTSSVHAEDIDFNRDIRPLLSDKCYFCHGPDEETREADLRLDQRSAAIDYGAIVPGEPSQSLILDRITSTESDLKMPPPSSGKSLSEADIASFRKWIEQDAPYAEHWSFVPPKRPELPASSVQTELKNPIDRFVAAKLEQNQLDFSPPADRETLLRRLSLDLIGLPPSPDEISDFLNNTDGNAQVKLIERLLNSPHYGEHWGRWWLDAARYADSDGYEKDKQREVWFYRDWVINSLNENKPYNEFIIEQIAGDLLPQAGQDEIVATGFLRNSMVNEEGGADPEQFRVEGMFDRMDAIGKAILGLTTQCAQCHTHKFDPITQTDYYRMYAALNDFHEAITTVYTPEQQEQRKSILDQISQIKARIKQQHPDWKQQLNNWADQTREHLVTWKSVTPTEVPFEGQKFRILEDGSVLSESYAPTKSNVELSQTIPAQEIRAVRLDLLTHPQLPHNGPGRSLYGTGALTEFEVHVAPATDPGKKTKIKFTRALSNVNAAHSELPAAFRQKDAEKDDRVTGPIEYAIDGDNKTAWTSDLDPGRRNENAYAVFIPETPINFDEDFVLTWKLAQLHGGWNSDDNQSYIFGRYRFSVTDGDLTQADPVPLAIRELLTQPAEQLNDDQRETLFSYWLSINPEFSAENAEIEALWKIHPAPVSQLAVKTMNSPRKTHLMQRGDFLNPGNEVQPGAPGFLNPFQDTPAPDRLDFARWLVSDDSPTTARTIVNRIWQAYFGRGIVSTPEDLGSQSPPPSHPELLDWLAVELMEHNWELKHIHKLIVTSKTYQQSSVISPELLEKDPFNILLARGARFRVRSEVVRDIALTASGLLNRQIGGPSVYPPAPKFLFQPPASYGPKQWPLSSNEQQYRRSLYIHQYRSVPYPPLQVFDSPKGDASCVRRTRSNTPLQALVMLNEPQFVDFAKAFAKRILTECDIDDAERIQYAFQLAVSREAEEEEVEILESLLIEIRQRIESKELSVQVINGSSTDVDQSPEANELATWSIIARAILNLDETITRQ</sequence>
<dbReference type="Pfam" id="PF07635">
    <property type="entry name" value="PSCyt1"/>
    <property type="match status" value="1"/>
</dbReference>
<keyword evidence="1" id="KW-0732">Signal</keyword>
<reference evidence="5 6" key="1">
    <citation type="submission" date="2019-02" db="EMBL/GenBank/DDBJ databases">
        <title>Deep-cultivation of Planctomycetes and their phenomic and genomic characterization uncovers novel biology.</title>
        <authorList>
            <person name="Wiegand S."/>
            <person name="Jogler M."/>
            <person name="Boedeker C."/>
            <person name="Pinto D."/>
            <person name="Vollmers J."/>
            <person name="Rivas-Marin E."/>
            <person name="Kohn T."/>
            <person name="Peeters S.H."/>
            <person name="Heuer A."/>
            <person name="Rast P."/>
            <person name="Oberbeckmann S."/>
            <person name="Bunk B."/>
            <person name="Jeske O."/>
            <person name="Meyerdierks A."/>
            <person name="Storesund J.E."/>
            <person name="Kallscheuer N."/>
            <person name="Luecker S."/>
            <person name="Lage O.M."/>
            <person name="Pohl T."/>
            <person name="Merkel B.J."/>
            <person name="Hornburger P."/>
            <person name="Mueller R.-W."/>
            <person name="Bruemmer F."/>
            <person name="Labrenz M."/>
            <person name="Spormann A.M."/>
            <person name="Op Den Camp H."/>
            <person name="Overmann J."/>
            <person name="Amann R."/>
            <person name="Jetten M.S.M."/>
            <person name="Mascher T."/>
            <person name="Medema M.H."/>
            <person name="Devos D.P."/>
            <person name="Kaster A.-K."/>
            <person name="Ovreas L."/>
            <person name="Rohde M."/>
            <person name="Galperin M.Y."/>
            <person name="Jogler C."/>
        </authorList>
    </citation>
    <scope>NUCLEOTIDE SEQUENCE [LARGE SCALE GENOMIC DNA]</scope>
    <source>
        <strain evidence="5 6">Pan54</strain>
    </source>
</reference>
<dbReference type="Proteomes" id="UP000316095">
    <property type="component" value="Unassembled WGS sequence"/>
</dbReference>
<gene>
    <name evidence="5" type="ORF">Pan54_18010</name>
</gene>
<organism evidence="5 6">
    <name type="scientific">Rubinisphaera italica</name>
    <dbReference type="NCBI Taxonomy" id="2527969"/>
    <lineage>
        <taxon>Bacteria</taxon>
        <taxon>Pseudomonadati</taxon>
        <taxon>Planctomycetota</taxon>
        <taxon>Planctomycetia</taxon>
        <taxon>Planctomycetales</taxon>
        <taxon>Planctomycetaceae</taxon>
        <taxon>Rubinisphaera</taxon>
    </lineage>
</organism>
<accession>A0A5C5XD28</accession>
<name>A0A5C5XD28_9PLAN</name>
<feature type="domain" description="Cytochrome C Planctomycete-type" evidence="4">
    <location>
        <begin position="38"/>
        <end position="93"/>
    </location>
</feature>
<evidence type="ECO:0000313" key="6">
    <source>
        <dbReference type="Proteomes" id="UP000316095"/>
    </source>
</evidence>
<feature type="domain" description="DUF1553" evidence="3">
    <location>
        <begin position="712"/>
        <end position="970"/>
    </location>
</feature>
<proteinExistence type="predicted"/>
<feature type="chain" id="PRO_5023114812" evidence="1">
    <location>
        <begin position="22"/>
        <end position="1024"/>
    </location>
</feature>
<comment type="caution">
    <text evidence="5">The sequence shown here is derived from an EMBL/GenBank/DDBJ whole genome shotgun (WGS) entry which is preliminary data.</text>
</comment>
<keyword evidence="6" id="KW-1185">Reference proteome</keyword>
<dbReference type="InterPro" id="IPR011429">
    <property type="entry name" value="Cyt_c_Planctomycete-type"/>
</dbReference>
<dbReference type="PANTHER" id="PTHR35889">
    <property type="entry name" value="CYCLOINULO-OLIGOSACCHARIDE FRUCTANOTRANSFERASE-RELATED"/>
    <property type="match status" value="1"/>
</dbReference>
<dbReference type="AlphaFoldDB" id="A0A5C5XD28"/>
<feature type="domain" description="DUF1549" evidence="2">
    <location>
        <begin position="143"/>
        <end position="349"/>
    </location>
</feature>
<dbReference type="RefSeq" id="WP_242631260.1">
    <property type="nucleotide sequence ID" value="NZ_SJPG01000001.1"/>
</dbReference>
<protein>
    <submittedName>
        <fullName evidence="5">Planctomycete cytochrome C</fullName>
    </submittedName>
</protein>
<feature type="signal peptide" evidence="1">
    <location>
        <begin position="1"/>
        <end position="21"/>
    </location>
</feature>
<evidence type="ECO:0000256" key="1">
    <source>
        <dbReference type="SAM" id="SignalP"/>
    </source>
</evidence>
<dbReference type="InterPro" id="IPR022655">
    <property type="entry name" value="DUF1553"/>
</dbReference>
<dbReference type="EMBL" id="SJPG01000001">
    <property type="protein sequence ID" value="TWT61067.1"/>
    <property type="molecule type" value="Genomic_DNA"/>
</dbReference>